<dbReference type="FunFam" id="3.40.47.10:FF:000019">
    <property type="entry name" value="Polyketide synthase type I"/>
    <property type="match status" value="1"/>
</dbReference>
<dbReference type="Pfam" id="PF00550">
    <property type="entry name" value="PP-binding"/>
    <property type="match status" value="1"/>
</dbReference>
<dbReference type="FunFam" id="3.40.366.10:FF:000002">
    <property type="entry name" value="Probable polyketide synthase 2"/>
    <property type="match status" value="1"/>
</dbReference>
<evidence type="ECO:0000313" key="9">
    <source>
        <dbReference type="Proteomes" id="UP000003781"/>
    </source>
</evidence>
<dbReference type="InterPro" id="IPR050091">
    <property type="entry name" value="PKS_NRPS_Biosynth_Enz"/>
</dbReference>
<dbReference type="Gene3D" id="3.10.129.110">
    <property type="entry name" value="Polyketide synthase dehydratase"/>
    <property type="match status" value="1"/>
</dbReference>
<dbReference type="InterPro" id="IPR014030">
    <property type="entry name" value="Ketoacyl_synth_N"/>
</dbReference>
<dbReference type="InterPro" id="IPR042104">
    <property type="entry name" value="PKS_dehydratase_sf"/>
</dbReference>
<dbReference type="SMART" id="SM00825">
    <property type="entry name" value="PKS_KS"/>
    <property type="match status" value="1"/>
</dbReference>
<comment type="caution">
    <text evidence="8">The sequence shown here is derived from an EMBL/GenBank/DDBJ whole genome shotgun (WGS) entry which is preliminary data.</text>
</comment>
<feature type="region of interest" description="C-terminal hotdog fold" evidence="4">
    <location>
        <begin position="1072"/>
        <end position="1224"/>
    </location>
</feature>
<dbReference type="GO" id="GO:0006633">
    <property type="term" value="P:fatty acid biosynthetic process"/>
    <property type="evidence" value="ECO:0007669"/>
    <property type="project" value="InterPro"/>
</dbReference>
<evidence type="ECO:0000256" key="3">
    <source>
        <dbReference type="ARBA" id="ARBA00022679"/>
    </source>
</evidence>
<keyword evidence="9" id="KW-1185">Reference proteome</keyword>
<evidence type="ECO:0000256" key="2">
    <source>
        <dbReference type="ARBA" id="ARBA00022553"/>
    </source>
</evidence>
<dbReference type="EMBL" id="AAXW01000011">
    <property type="protein sequence ID" value="EAZ91776.1"/>
    <property type="molecule type" value="Genomic_DNA"/>
</dbReference>
<dbReference type="InterPro" id="IPR018201">
    <property type="entry name" value="Ketoacyl_synth_AS"/>
</dbReference>
<dbReference type="SMART" id="SM00827">
    <property type="entry name" value="PKS_AT"/>
    <property type="match status" value="1"/>
</dbReference>
<feature type="domain" description="Carrier" evidence="5">
    <location>
        <begin position="1252"/>
        <end position="1325"/>
    </location>
</feature>
<dbReference type="SUPFAM" id="SSF47336">
    <property type="entry name" value="ACP-like"/>
    <property type="match status" value="1"/>
</dbReference>
<dbReference type="Proteomes" id="UP000003781">
    <property type="component" value="Unassembled WGS sequence"/>
</dbReference>
<dbReference type="InterPro" id="IPR036736">
    <property type="entry name" value="ACP-like_sf"/>
</dbReference>
<feature type="domain" description="PKS/mFAS DH" evidence="7">
    <location>
        <begin position="930"/>
        <end position="1224"/>
    </location>
</feature>
<dbReference type="Pfam" id="PF00698">
    <property type="entry name" value="Acyl_transf_1"/>
    <property type="match status" value="1"/>
</dbReference>
<dbReference type="Gene3D" id="3.40.47.10">
    <property type="match status" value="1"/>
</dbReference>
<proteinExistence type="predicted"/>
<evidence type="ECO:0000313" key="8">
    <source>
        <dbReference type="EMBL" id="EAZ91776.1"/>
    </source>
</evidence>
<dbReference type="SUPFAM" id="SSF53901">
    <property type="entry name" value="Thiolase-like"/>
    <property type="match status" value="1"/>
</dbReference>
<protein>
    <submittedName>
        <fullName evidence="8">Short-chain dehydrogenase/reductase SDR</fullName>
    </submittedName>
</protein>
<dbReference type="InterPro" id="IPR009081">
    <property type="entry name" value="PP-bd_ACP"/>
</dbReference>
<dbReference type="eggNOG" id="COG3321">
    <property type="taxonomic scope" value="Bacteria"/>
</dbReference>
<accession>A3INX4</accession>
<evidence type="ECO:0000259" key="6">
    <source>
        <dbReference type="PROSITE" id="PS52004"/>
    </source>
</evidence>
<sequence>MNSQNNQSKQLSPLQKAALAVKEMRTKLEKMERLQSEPIAIVGMGCRFPGGINSPAAFWEGLCQGIDAITDIPENRWNIDAYYDNNPDTPGKSYSKRGGFIDKVDEFDGAFFGLSPREINPMDPQQRLLLEVSWEALENAAIAPSTLMGSQTGVFLGISVNEYGHGTVGGNPDDIDVYTATGNALSIAAGRISHYYGFHGPSLVIDTACSSSLVAIHLACQSLRKQECDMALTGGSFLMLSPNTLVSVAKMKALSPDGYCKTFDATADGYVRGEGCGLVVLKRLSDAVANGDNLLGVIRGTAMNQDGRSSGLTVPNGQAQQACIRAALKDGQVDPSQVNYIETHGTGTSLGDPIEAKALTDVFCGDERETALTLGSVKTNIGHLEAAAGVASLIKVVLGLQNKQITPHLHLKQLNPLLEGLPIHIPTHPTPWDVKEGQKRMAGVSSFGFSGTNAHLIIEEWNNEKAEGRRQEAEGHFLLPLSAKSSRGLKDLAKNYHNFLNHHAEINLEDLFYTAAVGRDHFNYRFATVGNTRKDLLQELSRFDTLEQTQPYKNLPKIAFLFTGQGSQYLNMGHELYQNYSVFRETLNKCNDILNAYLQTPLLEVLYERKDQNLLKQTIYTQPALFSLEYALVKLWESWGVEPDIMMGHSVGEYVAACVAGIFSLEDALKLIAYRGRLMNNLPQNGSMVAVSTSENQVKEIIANSNSQVSIAAINGPNQVVISGEREAISNIVSKLEREGIETKILQVSHAFHSPLMEPILKDFFQVAQEIAYYQPKIDIISNLGEPLENMANANYWCRHIMEKVQFFDGIKTLENQDYKLFLEIGATPTLTKMGQRCFEDFSNRIWLSSLYPKQSDESIILESLKSLYCQGLDIDWSNFYKSKQSEEITYRKITLPTYPFQRQKYWHDEGKSLNLESRGKVTLSKNIISPLLDRRIVSPLKAIQFQSIINLDRLPLVKDHCINGIPLMNLVIYLEIVSEGIKEVWDQSMGEVKDLKIIEALTFANEKSHNIQLILSSEDEKNIKFQIFSQTDVSQFDWKLHAVGTVFLDNLEISKDSQKNLNLACISDINYDIIPKDRFYKNLEEKGIVLGSSCQQIEQIWRKDQEAIASINPSFPNPYSLPLGEIDAWIQLLLAIFHQDSATYLLIGLESFRSYSLSHFTSHKSNTPNTPCTPLYWGHAKLTDNRDQGETVFGHLFLYDDDGNLIAEISNAELKRVKFEKNRLKKDYVGQKLQKITRQQLLKADSRDCKALIATYIKQTLARSLQVSPTQIDTEQSLINLLDSLIAMELRSHLERDLGLSASLEQLLGDRNIQQLANSLQEQITITQMTTSTPETGDEDVEEMTL</sequence>
<dbReference type="InterPro" id="IPR020807">
    <property type="entry name" value="PKS_DH"/>
</dbReference>
<dbReference type="InterPro" id="IPR049900">
    <property type="entry name" value="PKS_mFAS_DH"/>
</dbReference>
<dbReference type="CDD" id="cd00833">
    <property type="entry name" value="PKS"/>
    <property type="match status" value="1"/>
</dbReference>
<evidence type="ECO:0000259" key="5">
    <source>
        <dbReference type="PROSITE" id="PS50075"/>
    </source>
</evidence>
<evidence type="ECO:0000259" key="7">
    <source>
        <dbReference type="PROSITE" id="PS52019"/>
    </source>
</evidence>
<dbReference type="PROSITE" id="PS50075">
    <property type="entry name" value="CARRIER"/>
    <property type="match status" value="1"/>
</dbReference>
<dbReference type="PANTHER" id="PTHR43775">
    <property type="entry name" value="FATTY ACID SYNTHASE"/>
    <property type="match status" value="1"/>
</dbReference>
<gene>
    <name evidence="8" type="ORF">CY0110_07444</name>
</gene>
<organism evidence="8 9">
    <name type="scientific">Crocosphaera chwakensis CCY0110</name>
    <dbReference type="NCBI Taxonomy" id="391612"/>
    <lineage>
        <taxon>Bacteria</taxon>
        <taxon>Bacillati</taxon>
        <taxon>Cyanobacteriota</taxon>
        <taxon>Cyanophyceae</taxon>
        <taxon>Oscillatoriophycideae</taxon>
        <taxon>Chroococcales</taxon>
        <taxon>Aphanothecaceae</taxon>
        <taxon>Crocosphaera</taxon>
        <taxon>Crocosphaera chwakensis</taxon>
    </lineage>
</organism>
<dbReference type="Gene3D" id="1.10.1200.10">
    <property type="entry name" value="ACP-like"/>
    <property type="match status" value="1"/>
</dbReference>
<dbReference type="Pfam" id="PF22621">
    <property type="entry name" value="CurL-like_PKS_C"/>
    <property type="match status" value="1"/>
</dbReference>
<dbReference type="InterPro" id="IPR001227">
    <property type="entry name" value="Ac_transferase_dom_sf"/>
</dbReference>
<dbReference type="GO" id="GO:0031177">
    <property type="term" value="F:phosphopantetheine binding"/>
    <property type="evidence" value="ECO:0007669"/>
    <property type="project" value="InterPro"/>
</dbReference>
<dbReference type="SMART" id="SM00823">
    <property type="entry name" value="PKS_PP"/>
    <property type="match status" value="1"/>
</dbReference>
<dbReference type="PROSITE" id="PS52019">
    <property type="entry name" value="PKS_MFAS_DH"/>
    <property type="match status" value="1"/>
</dbReference>
<dbReference type="Pfam" id="PF14765">
    <property type="entry name" value="PS-DH"/>
    <property type="match status" value="1"/>
</dbReference>
<dbReference type="InterPro" id="IPR020841">
    <property type="entry name" value="PKS_Beta-ketoAc_synthase_dom"/>
</dbReference>
<reference evidence="8 9" key="1">
    <citation type="submission" date="2007-03" db="EMBL/GenBank/DDBJ databases">
        <authorList>
            <person name="Stal L."/>
            <person name="Ferriera S."/>
            <person name="Johnson J."/>
            <person name="Kravitz S."/>
            <person name="Beeson K."/>
            <person name="Sutton G."/>
            <person name="Rogers Y.-H."/>
            <person name="Friedman R."/>
            <person name="Frazier M."/>
            <person name="Venter J.C."/>
        </authorList>
    </citation>
    <scope>NUCLEOTIDE SEQUENCE [LARGE SCALE GENOMIC DNA]</scope>
    <source>
        <strain evidence="8 9">CCY0110</strain>
    </source>
</reference>
<dbReference type="InterPro" id="IPR020806">
    <property type="entry name" value="PKS_PP-bd"/>
</dbReference>
<dbReference type="InterPro" id="IPR014043">
    <property type="entry name" value="Acyl_transferase_dom"/>
</dbReference>
<dbReference type="SUPFAM" id="SSF55048">
    <property type="entry name" value="Probable ACP-binding domain of malonyl-CoA ACP transacylase"/>
    <property type="match status" value="1"/>
</dbReference>
<keyword evidence="3" id="KW-0808">Transferase</keyword>
<keyword evidence="1" id="KW-0596">Phosphopantetheine</keyword>
<evidence type="ECO:0000256" key="1">
    <source>
        <dbReference type="ARBA" id="ARBA00022450"/>
    </source>
</evidence>
<dbReference type="Pfam" id="PF02801">
    <property type="entry name" value="Ketoacyl-synt_C"/>
    <property type="match status" value="1"/>
</dbReference>
<feature type="active site" description="Proton donor; for dehydratase activity" evidence="4">
    <location>
        <position position="1128"/>
    </location>
</feature>
<dbReference type="Gene3D" id="3.40.366.10">
    <property type="entry name" value="Malonyl-Coenzyme A Acyl Carrier Protein, domain 2"/>
    <property type="match status" value="1"/>
</dbReference>
<evidence type="ECO:0000256" key="4">
    <source>
        <dbReference type="PROSITE-ProRule" id="PRU01363"/>
    </source>
</evidence>
<feature type="active site" description="Proton acceptor; for dehydratase activity" evidence="4">
    <location>
        <position position="961"/>
    </location>
</feature>
<keyword evidence="2" id="KW-0597">Phosphoprotein</keyword>
<dbReference type="Pfam" id="PF00109">
    <property type="entry name" value="ketoacyl-synt"/>
    <property type="match status" value="1"/>
</dbReference>
<dbReference type="SUPFAM" id="SSF52151">
    <property type="entry name" value="FabD/lysophospholipase-like"/>
    <property type="match status" value="1"/>
</dbReference>
<dbReference type="SMART" id="SM00826">
    <property type="entry name" value="PKS_DH"/>
    <property type="match status" value="1"/>
</dbReference>
<dbReference type="GO" id="GO:0004312">
    <property type="term" value="F:fatty acid synthase activity"/>
    <property type="evidence" value="ECO:0007669"/>
    <property type="project" value="TreeGrafter"/>
</dbReference>
<dbReference type="Gene3D" id="3.30.70.3290">
    <property type="match status" value="1"/>
</dbReference>
<dbReference type="InterPro" id="IPR014031">
    <property type="entry name" value="Ketoacyl_synth_C"/>
</dbReference>
<dbReference type="RefSeq" id="WP_008275096.1">
    <property type="nucleotide sequence ID" value="NZ_AAXW01000011.1"/>
</dbReference>
<name>A3INX4_9CHRO</name>
<dbReference type="InterPro" id="IPR016036">
    <property type="entry name" value="Malonyl_transacylase_ACP-bd"/>
</dbReference>
<dbReference type="InterPro" id="IPR049551">
    <property type="entry name" value="PKS_DH_C"/>
</dbReference>
<dbReference type="PANTHER" id="PTHR43775:SF37">
    <property type="entry name" value="SI:DKEY-61P9.11"/>
    <property type="match status" value="1"/>
</dbReference>
<dbReference type="OrthoDB" id="499075at2"/>
<dbReference type="PROSITE" id="PS52004">
    <property type="entry name" value="KS3_2"/>
    <property type="match status" value="1"/>
</dbReference>
<dbReference type="InterPro" id="IPR016039">
    <property type="entry name" value="Thiolase-like"/>
</dbReference>
<dbReference type="InterPro" id="IPR016035">
    <property type="entry name" value="Acyl_Trfase/lysoPLipase"/>
</dbReference>
<dbReference type="Pfam" id="PF21089">
    <property type="entry name" value="PKS_DH_N"/>
    <property type="match status" value="1"/>
</dbReference>
<dbReference type="PROSITE" id="PS00606">
    <property type="entry name" value="KS3_1"/>
    <property type="match status" value="1"/>
</dbReference>
<feature type="region of interest" description="N-terminal hotdog fold" evidence="4">
    <location>
        <begin position="930"/>
        <end position="1054"/>
    </location>
</feature>
<dbReference type="InterPro" id="IPR049552">
    <property type="entry name" value="PKS_DH_N"/>
</dbReference>
<feature type="domain" description="Ketosynthase family 3 (KS3)" evidence="6">
    <location>
        <begin position="36"/>
        <end position="460"/>
    </location>
</feature>
<dbReference type="GO" id="GO:0004315">
    <property type="term" value="F:3-oxoacyl-[acyl-carrier-protein] synthase activity"/>
    <property type="evidence" value="ECO:0007669"/>
    <property type="project" value="InterPro"/>
</dbReference>